<dbReference type="Pfam" id="PF11934">
    <property type="entry name" value="DUF3452"/>
    <property type="match status" value="1"/>
</dbReference>
<proteinExistence type="inferred from homology"/>
<keyword evidence="6" id="KW-0539">Nucleus</keyword>
<keyword evidence="4" id="KW-0805">Transcription regulation</keyword>
<evidence type="ECO:0000256" key="1">
    <source>
        <dbReference type="ARBA" id="ARBA00004123"/>
    </source>
</evidence>
<dbReference type="SUPFAM" id="SSF47954">
    <property type="entry name" value="Cyclin-like"/>
    <property type="match status" value="2"/>
</dbReference>
<evidence type="ECO:0000256" key="2">
    <source>
        <dbReference type="ARBA" id="ARBA00009475"/>
    </source>
</evidence>
<comment type="subcellular location">
    <subcellularLocation>
        <location evidence="1">Nucleus</location>
    </subcellularLocation>
</comment>
<organism evidence="10 11">
    <name type="scientific">Chilo suppressalis</name>
    <name type="common">Asiatic rice borer moth</name>
    <dbReference type="NCBI Taxonomy" id="168631"/>
    <lineage>
        <taxon>Eukaryota</taxon>
        <taxon>Metazoa</taxon>
        <taxon>Ecdysozoa</taxon>
        <taxon>Arthropoda</taxon>
        <taxon>Hexapoda</taxon>
        <taxon>Insecta</taxon>
        <taxon>Pterygota</taxon>
        <taxon>Neoptera</taxon>
        <taxon>Endopterygota</taxon>
        <taxon>Lepidoptera</taxon>
        <taxon>Glossata</taxon>
        <taxon>Ditrysia</taxon>
        <taxon>Pyraloidea</taxon>
        <taxon>Crambidae</taxon>
        <taxon>Crambinae</taxon>
        <taxon>Chilo</taxon>
    </lineage>
</organism>
<evidence type="ECO:0000313" key="10">
    <source>
        <dbReference type="EMBL" id="CAH0401312.1"/>
    </source>
</evidence>
<reference evidence="10" key="1">
    <citation type="submission" date="2021-12" db="EMBL/GenBank/DDBJ databases">
        <authorList>
            <person name="King R."/>
        </authorList>
    </citation>
    <scope>NUCLEOTIDE SEQUENCE</scope>
</reference>
<dbReference type="InterPro" id="IPR024599">
    <property type="entry name" value="RB_N"/>
</dbReference>
<keyword evidence="11" id="KW-1185">Reference proteome</keyword>
<keyword evidence="5" id="KW-0804">Transcription</keyword>
<protein>
    <recommendedName>
        <fullName evidence="12">Retinoblastoma-like protein 1</fullName>
    </recommendedName>
</protein>
<evidence type="ECO:0000313" key="11">
    <source>
        <dbReference type="Proteomes" id="UP001153292"/>
    </source>
</evidence>
<dbReference type="Gene3D" id="1.10.472.140">
    <property type="match status" value="1"/>
</dbReference>
<dbReference type="InterPro" id="IPR002720">
    <property type="entry name" value="RB_A"/>
</dbReference>
<feature type="domain" description="Retinoblastoma-associated protein A-box" evidence="9">
    <location>
        <begin position="374"/>
        <end position="566"/>
    </location>
</feature>
<dbReference type="InterPro" id="IPR028309">
    <property type="entry name" value="RB_fam"/>
</dbReference>
<evidence type="ECO:0000256" key="7">
    <source>
        <dbReference type="ARBA" id="ARBA00023306"/>
    </source>
</evidence>
<evidence type="ECO:0000259" key="8">
    <source>
        <dbReference type="SMART" id="SM01367"/>
    </source>
</evidence>
<dbReference type="SMART" id="SM01367">
    <property type="entry name" value="DUF3452"/>
    <property type="match status" value="1"/>
</dbReference>
<gene>
    <name evidence="10" type="ORF">CHILSU_LOCUS4535</name>
</gene>
<name>A0ABN8AY76_CHISP</name>
<keyword evidence="3" id="KW-0678">Repressor</keyword>
<dbReference type="InterPro" id="IPR036915">
    <property type="entry name" value="Cyclin-like_sf"/>
</dbReference>
<feature type="domain" description="Retinoblastoma-associated protein N-terminal" evidence="8">
    <location>
        <begin position="64"/>
        <end position="208"/>
    </location>
</feature>
<dbReference type="Gene3D" id="1.10.472.10">
    <property type="entry name" value="Cyclin-like"/>
    <property type="match status" value="3"/>
</dbReference>
<dbReference type="SMART" id="SM01368">
    <property type="entry name" value="RB_A"/>
    <property type="match status" value="1"/>
</dbReference>
<dbReference type="PANTHER" id="PTHR13742">
    <property type="entry name" value="RETINOBLASTOMA-ASSOCIATED PROTEIN RB -RELATED"/>
    <property type="match status" value="1"/>
</dbReference>
<dbReference type="Pfam" id="PF01857">
    <property type="entry name" value="RB_B"/>
    <property type="match status" value="1"/>
</dbReference>
<dbReference type="EMBL" id="OU963912">
    <property type="protein sequence ID" value="CAH0401312.1"/>
    <property type="molecule type" value="Genomic_DNA"/>
</dbReference>
<evidence type="ECO:0000256" key="6">
    <source>
        <dbReference type="ARBA" id="ARBA00023242"/>
    </source>
</evidence>
<evidence type="ECO:0000256" key="4">
    <source>
        <dbReference type="ARBA" id="ARBA00023015"/>
    </source>
</evidence>
<keyword evidence="7" id="KW-0131">Cell cycle</keyword>
<accession>A0ABN8AY76</accession>
<evidence type="ECO:0000256" key="3">
    <source>
        <dbReference type="ARBA" id="ARBA00022491"/>
    </source>
</evidence>
<dbReference type="InterPro" id="IPR002719">
    <property type="entry name" value="RB_B"/>
</dbReference>
<comment type="similarity">
    <text evidence="2">Belongs to the retinoblastoma protein (RB) family.</text>
</comment>
<evidence type="ECO:0000256" key="5">
    <source>
        <dbReference type="ARBA" id="ARBA00023163"/>
    </source>
</evidence>
<dbReference type="PANTHER" id="PTHR13742:SF17">
    <property type="entry name" value="RE32990P-RELATED"/>
    <property type="match status" value="1"/>
</dbReference>
<evidence type="ECO:0000259" key="9">
    <source>
        <dbReference type="SMART" id="SM01368"/>
    </source>
</evidence>
<dbReference type="Proteomes" id="UP001153292">
    <property type="component" value="Chromosome 19"/>
</dbReference>
<sequence>MAKLDDSEEKWLDQLDGLCSNLNVDPEAAEKSKESFLVIKRNYTLDGDLVHWMACALYVACRTSVTPTVQSGTAVESNCVSLTRLLRLCNISLIQFFIKIKNWMEMASMPNDFKERISHLEHKFAVSTVLYRNFQPIFQEIFSGLTNEPVKTHIKSKKHKMQPCSTNALFEFTWCLYICVKGEFQKSADDLVDMYHMLLCCLDFVFANAFMARRIDLINPRFKGLPSDWMRDDFKSPDKAPCIISTLSEIKAALPVEAGTMKEYNWKPVIKSFFTKGILKGNSTQLTGILDVGNFDANQKSLNNLYETYVLSVGEFDERIFLGEHASEQIGTKSKVSGDEISEVIATFGPIGRACPDTPLTGRRYLGRRAEELTPVSEATNSLARLFSFLRQTKPQPSSHLLQLFSECGVSEDTINENVIKPCNQWMEKFSNCLESNCSEQTIKLRSNMVTCLYYKVFEHIIREEHRKKPQVSLQLLVTRETYQRAIYACCSEVVLHAYGVHSLRFPRVLSVFDLSPLHFYKVIELVVQAVVEKLSRDIIKHLNTVEEEVLESLVWTSDSPLWEQLSKTPVPPSADVYVQESPHHKRNNNSIQSPVSTAIDRIFTPMADHTKRQLFKDNIKPGQSLLVNVAAKQESNTVQSLTNISNEELTPTSTPKKANNSLILFFRKFYSLAVVRMNDLCTRLRLTSDELKRKIWTCLEYSIMHQTQLMRDRHLDQILMCTVYVLCKISHNANNPVDRTFAEIMRCYRQRPLADNHVYRSVLITPAKGKTPAEKSDLIKFYNKVYVQCMQDFALRFAGKQRDECGLSPLPAGRGAAAWSPAGQRVSERHQVYVKPLTSPPPHHHHLTYRFSRSPAKDLHAINTMVSCEVGGVKRASVVTGASTGPTGDVVKRARYATAGVARKLQDLMSDRQAV</sequence>
<evidence type="ECO:0008006" key="12">
    <source>
        <dbReference type="Google" id="ProtNLM"/>
    </source>
</evidence>
<dbReference type="Pfam" id="PF01858">
    <property type="entry name" value="RB_A"/>
    <property type="match status" value="1"/>
</dbReference>